<dbReference type="OrthoDB" id="391988at2759"/>
<dbReference type="InterPro" id="IPR027417">
    <property type="entry name" value="P-loop_NTPase"/>
</dbReference>
<sequence>MSPRLHALRGSLHKSPHVSQNLGLLPKLACTKLRVSNGGQLSFRRMNGYKRTITSSDVLRCSPQPTAQTLASAADRQQLITGSKFFQHGYSFLYSAESLRHHANNVHVPEVIILGASNVGKSSFINALVSQSNAARVSHRPGKTTMMNAYGIGPPPSIDRSLLQKGQAPPKHSLILMDTPGYGYKSQASWGGFILEYLKERTMLRGAILLLSSEKKLLREDKWMLRTLAESNTRTMVILTKADKNRSQWSEKCDHLANDVRTEMQRLEARLGNGWARGSGWMPDIHVTAAHMSASSKLGNGAGMGGARLAILDMAGYSPKAEVEQKAETIAYTGQIVSFDDIVWKT</sequence>
<feature type="domain" description="EngB-type G" evidence="5">
    <location>
        <begin position="107"/>
        <end position="317"/>
    </location>
</feature>
<dbReference type="GO" id="GO:0005525">
    <property type="term" value="F:GTP binding"/>
    <property type="evidence" value="ECO:0007669"/>
    <property type="project" value="UniProtKB-KW"/>
</dbReference>
<name>A0A8K0WNV0_9HYPO</name>
<gene>
    <name evidence="6" type="ORF">B0I35DRAFT_436249</name>
</gene>
<organism evidence="6 7">
    <name type="scientific">Stachybotrys elegans</name>
    <dbReference type="NCBI Taxonomy" id="80388"/>
    <lineage>
        <taxon>Eukaryota</taxon>
        <taxon>Fungi</taxon>
        <taxon>Dikarya</taxon>
        <taxon>Ascomycota</taxon>
        <taxon>Pezizomycotina</taxon>
        <taxon>Sordariomycetes</taxon>
        <taxon>Hypocreomycetidae</taxon>
        <taxon>Hypocreales</taxon>
        <taxon>Stachybotryaceae</taxon>
        <taxon>Stachybotrys</taxon>
    </lineage>
</organism>
<comment type="caution">
    <text evidence="6">The sequence shown here is derived from an EMBL/GenBank/DDBJ whole genome shotgun (WGS) entry which is preliminary data.</text>
</comment>
<dbReference type="Pfam" id="PF01926">
    <property type="entry name" value="MMR_HSR1"/>
    <property type="match status" value="1"/>
</dbReference>
<evidence type="ECO:0000256" key="4">
    <source>
        <dbReference type="ARBA" id="ARBA00023134"/>
    </source>
</evidence>
<evidence type="ECO:0000259" key="5">
    <source>
        <dbReference type="PROSITE" id="PS51706"/>
    </source>
</evidence>
<reference evidence="6" key="1">
    <citation type="journal article" date="2021" name="Nat. Commun.">
        <title>Genetic determinants of endophytism in the Arabidopsis root mycobiome.</title>
        <authorList>
            <person name="Mesny F."/>
            <person name="Miyauchi S."/>
            <person name="Thiergart T."/>
            <person name="Pickel B."/>
            <person name="Atanasova L."/>
            <person name="Karlsson M."/>
            <person name="Huettel B."/>
            <person name="Barry K.W."/>
            <person name="Haridas S."/>
            <person name="Chen C."/>
            <person name="Bauer D."/>
            <person name="Andreopoulos W."/>
            <person name="Pangilinan J."/>
            <person name="LaButti K."/>
            <person name="Riley R."/>
            <person name="Lipzen A."/>
            <person name="Clum A."/>
            <person name="Drula E."/>
            <person name="Henrissat B."/>
            <person name="Kohler A."/>
            <person name="Grigoriev I.V."/>
            <person name="Martin F.M."/>
            <person name="Hacquard S."/>
        </authorList>
    </citation>
    <scope>NUCLEOTIDE SEQUENCE</scope>
    <source>
        <strain evidence="6">MPI-CAGE-CH-0235</strain>
    </source>
</reference>
<dbReference type="PROSITE" id="PS51706">
    <property type="entry name" value="G_ENGB"/>
    <property type="match status" value="1"/>
</dbReference>
<dbReference type="EMBL" id="JAGPNK010000010">
    <property type="protein sequence ID" value="KAH7312153.1"/>
    <property type="molecule type" value="Genomic_DNA"/>
</dbReference>
<dbReference type="PANTHER" id="PTHR46498:SF1">
    <property type="entry name" value="GTP-BINDING PROTEIN 8"/>
    <property type="match status" value="1"/>
</dbReference>
<proteinExistence type="predicted"/>
<evidence type="ECO:0000256" key="3">
    <source>
        <dbReference type="ARBA" id="ARBA00022842"/>
    </source>
</evidence>
<dbReference type="SUPFAM" id="SSF52540">
    <property type="entry name" value="P-loop containing nucleoside triphosphate hydrolases"/>
    <property type="match status" value="1"/>
</dbReference>
<dbReference type="GO" id="GO:0016787">
    <property type="term" value="F:hydrolase activity"/>
    <property type="evidence" value="ECO:0007669"/>
    <property type="project" value="UniProtKB-KW"/>
</dbReference>
<evidence type="ECO:0000256" key="1">
    <source>
        <dbReference type="ARBA" id="ARBA00022723"/>
    </source>
</evidence>
<keyword evidence="6" id="KW-0378">Hydrolase</keyword>
<dbReference type="InterPro" id="IPR052279">
    <property type="entry name" value="EngB_GTPase"/>
</dbReference>
<dbReference type="PANTHER" id="PTHR46498">
    <property type="entry name" value="GTP-BINDING PROTEIN 8"/>
    <property type="match status" value="1"/>
</dbReference>
<dbReference type="AlphaFoldDB" id="A0A8K0WNV0"/>
<evidence type="ECO:0000313" key="7">
    <source>
        <dbReference type="Proteomes" id="UP000813444"/>
    </source>
</evidence>
<keyword evidence="3" id="KW-0460">Magnesium</keyword>
<keyword evidence="4" id="KW-0342">GTP-binding</keyword>
<dbReference type="GO" id="GO:0005739">
    <property type="term" value="C:mitochondrion"/>
    <property type="evidence" value="ECO:0007669"/>
    <property type="project" value="TreeGrafter"/>
</dbReference>
<keyword evidence="2" id="KW-0547">Nucleotide-binding</keyword>
<evidence type="ECO:0000313" key="6">
    <source>
        <dbReference type="EMBL" id="KAH7312153.1"/>
    </source>
</evidence>
<keyword evidence="7" id="KW-1185">Reference proteome</keyword>
<accession>A0A8K0WNV0</accession>
<dbReference type="GO" id="GO:0046872">
    <property type="term" value="F:metal ion binding"/>
    <property type="evidence" value="ECO:0007669"/>
    <property type="project" value="UniProtKB-KW"/>
</dbReference>
<keyword evidence="1" id="KW-0479">Metal-binding</keyword>
<dbReference type="Gene3D" id="3.40.50.300">
    <property type="entry name" value="P-loop containing nucleotide triphosphate hydrolases"/>
    <property type="match status" value="1"/>
</dbReference>
<evidence type="ECO:0000256" key="2">
    <source>
        <dbReference type="ARBA" id="ARBA00022741"/>
    </source>
</evidence>
<dbReference type="Proteomes" id="UP000813444">
    <property type="component" value="Unassembled WGS sequence"/>
</dbReference>
<dbReference type="InterPro" id="IPR006073">
    <property type="entry name" value="GTP-bd"/>
</dbReference>
<dbReference type="InterPro" id="IPR030393">
    <property type="entry name" value="G_ENGB_dom"/>
</dbReference>
<protein>
    <submittedName>
        <fullName evidence="6">P-loop containing nucleoside triphosphate hydrolase protein</fullName>
    </submittedName>
</protein>